<organism evidence="2 3">
    <name type="scientific">Paxillus rubicundulus Ve08.2h10</name>
    <dbReference type="NCBI Taxonomy" id="930991"/>
    <lineage>
        <taxon>Eukaryota</taxon>
        <taxon>Fungi</taxon>
        <taxon>Dikarya</taxon>
        <taxon>Basidiomycota</taxon>
        <taxon>Agaricomycotina</taxon>
        <taxon>Agaricomycetes</taxon>
        <taxon>Agaricomycetidae</taxon>
        <taxon>Boletales</taxon>
        <taxon>Paxilineae</taxon>
        <taxon>Paxillaceae</taxon>
        <taxon>Paxillus</taxon>
    </lineage>
</organism>
<accession>A0A0D0CI84</accession>
<dbReference type="InParanoid" id="A0A0D0CI84"/>
<name>A0A0D0CI84_9AGAM</name>
<keyword evidence="3" id="KW-1185">Reference proteome</keyword>
<feature type="transmembrane region" description="Helical" evidence="1">
    <location>
        <begin position="89"/>
        <end position="111"/>
    </location>
</feature>
<dbReference type="EMBL" id="KN825632">
    <property type="protein sequence ID" value="KIK82387.1"/>
    <property type="molecule type" value="Genomic_DNA"/>
</dbReference>
<keyword evidence="1" id="KW-0472">Membrane</keyword>
<dbReference type="OrthoDB" id="3354175at2759"/>
<sequence>MFIGTMWALMQRHTNSVVSRRMTVVACSLLLLGTTHMVIDIIRIEEGPVQQRDTLPGDPAAFFSDVTQWSFVYKNMLYMLQTLAGDGVVIYRCYVVWQSFGMIIIPLILIVGRNYWGRLCIPSPRQRSIRRIYLHR</sequence>
<evidence type="ECO:0000256" key="1">
    <source>
        <dbReference type="SAM" id="Phobius"/>
    </source>
</evidence>
<keyword evidence="1" id="KW-1133">Transmembrane helix</keyword>
<dbReference type="AlphaFoldDB" id="A0A0D0CI84"/>
<gene>
    <name evidence="2" type="ORF">PAXRUDRAFT_718212</name>
</gene>
<reference evidence="2 3" key="1">
    <citation type="submission" date="2014-04" db="EMBL/GenBank/DDBJ databases">
        <authorList>
            <consortium name="DOE Joint Genome Institute"/>
            <person name="Kuo A."/>
            <person name="Kohler A."/>
            <person name="Jargeat P."/>
            <person name="Nagy L.G."/>
            <person name="Floudas D."/>
            <person name="Copeland A."/>
            <person name="Barry K.W."/>
            <person name="Cichocki N."/>
            <person name="Veneault-Fourrey C."/>
            <person name="LaButti K."/>
            <person name="Lindquist E.A."/>
            <person name="Lipzen A."/>
            <person name="Lundell T."/>
            <person name="Morin E."/>
            <person name="Murat C."/>
            <person name="Sun H."/>
            <person name="Tunlid A."/>
            <person name="Henrissat B."/>
            <person name="Grigoriev I.V."/>
            <person name="Hibbett D.S."/>
            <person name="Martin F."/>
            <person name="Nordberg H.P."/>
            <person name="Cantor M.N."/>
            <person name="Hua S.X."/>
        </authorList>
    </citation>
    <scope>NUCLEOTIDE SEQUENCE [LARGE SCALE GENOMIC DNA]</scope>
    <source>
        <strain evidence="2 3">Ve08.2h10</strain>
    </source>
</reference>
<protein>
    <submittedName>
        <fullName evidence="2">Unplaced genomic scaffold scaffold_810, whole genome shotgun sequence</fullName>
    </submittedName>
</protein>
<proteinExistence type="predicted"/>
<dbReference type="STRING" id="930991.A0A0D0CI84"/>
<keyword evidence="1" id="KW-0812">Transmembrane</keyword>
<reference evidence="3" key="2">
    <citation type="submission" date="2015-01" db="EMBL/GenBank/DDBJ databases">
        <title>Evolutionary Origins and Diversification of the Mycorrhizal Mutualists.</title>
        <authorList>
            <consortium name="DOE Joint Genome Institute"/>
            <consortium name="Mycorrhizal Genomics Consortium"/>
            <person name="Kohler A."/>
            <person name="Kuo A."/>
            <person name="Nagy L.G."/>
            <person name="Floudas D."/>
            <person name="Copeland A."/>
            <person name="Barry K.W."/>
            <person name="Cichocki N."/>
            <person name="Veneault-Fourrey C."/>
            <person name="LaButti K."/>
            <person name="Lindquist E.A."/>
            <person name="Lipzen A."/>
            <person name="Lundell T."/>
            <person name="Morin E."/>
            <person name="Murat C."/>
            <person name="Riley R."/>
            <person name="Ohm R."/>
            <person name="Sun H."/>
            <person name="Tunlid A."/>
            <person name="Henrissat B."/>
            <person name="Grigoriev I.V."/>
            <person name="Hibbett D.S."/>
            <person name="Martin F."/>
        </authorList>
    </citation>
    <scope>NUCLEOTIDE SEQUENCE [LARGE SCALE GENOMIC DNA]</scope>
    <source>
        <strain evidence="3">Ve08.2h10</strain>
    </source>
</reference>
<evidence type="ECO:0000313" key="3">
    <source>
        <dbReference type="Proteomes" id="UP000054538"/>
    </source>
</evidence>
<evidence type="ECO:0000313" key="2">
    <source>
        <dbReference type="EMBL" id="KIK82387.1"/>
    </source>
</evidence>
<dbReference type="HOGENOM" id="CLU_1876114_0_0_1"/>
<dbReference type="Proteomes" id="UP000054538">
    <property type="component" value="Unassembled WGS sequence"/>
</dbReference>